<evidence type="ECO:0000256" key="3">
    <source>
        <dbReference type="ARBA" id="ARBA00022691"/>
    </source>
</evidence>
<comment type="pathway">
    <text evidence="1">Secondary metabolite biosynthesis.</text>
</comment>
<accession>S8DJR9</accession>
<reference evidence="5 6" key="1">
    <citation type="journal article" date="2012" name="Science">
        <title>The Paleozoic origin of enzymatic lignin decomposition reconstructed from 31 fungal genomes.</title>
        <authorList>
            <person name="Floudas D."/>
            <person name="Binder M."/>
            <person name="Riley R."/>
            <person name="Barry K."/>
            <person name="Blanchette R.A."/>
            <person name="Henrissat B."/>
            <person name="Martinez A.T."/>
            <person name="Otillar R."/>
            <person name="Spatafora J.W."/>
            <person name="Yadav J.S."/>
            <person name="Aerts A."/>
            <person name="Benoit I."/>
            <person name="Boyd A."/>
            <person name="Carlson A."/>
            <person name="Copeland A."/>
            <person name="Coutinho P.M."/>
            <person name="de Vries R.P."/>
            <person name="Ferreira P."/>
            <person name="Findley K."/>
            <person name="Foster B."/>
            <person name="Gaskell J."/>
            <person name="Glotzer D."/>
            <person name="Gorecki P."/>
            <person name="Heitman J."/>
            <person name="Hesse C."/>
            <person name="Hori C."/>
            <person name="Igarashi K."/>
            <person name="Jurgens J.A."/>
            <person name="Kallen N."/>
            <person name="Kersten P."/>
            <person name="Kohler A."/>
            <person name="Kuees U."/>
            <person name="Kumar T.K.A."/>
            <person name="Kuo A."/>
            <person name="LaButti K."/>
            <person name="Larrondo L.F."/>
            <person name="Lindquist E."/>
            <person name="Ling A."/>
            <person name="Lombard V."/>
            <person name="Lucas S."/>
            <person name="Lundell T."/>
            <person name="Martin R."/>
            <person name="McLaughlin D.J."/>
            <person name="Morgenstern I."/>
            <person name="Morin E."/>
            <person name="Murat C."/>
            <person name="Nagy L.G."/>
            <person name="Nolan M."/>
            <person name="Ohm R.A."/>
            <person name="Patyshakuliyeva A."/>
            <person name="Rokas A."/>
            <person name="Ruiz-Duenas F.J."/>
            <person name="Sabat G."/>
            <person name="Salamov A."/>
            <person name="Samejima M."/>
            <person name="Schmutz J."/>
            <person name="Slot J.C."/>
            <person name="St John F."/>
            <person name="Stenlid J."/>
            <person name="Sun H."/>
            <person name="Sun S."/>
            <person name="Syed K."/>
            <person name="Tsang A."/>
            <person name="Wiebenga A."/>
            <person name="Young D."/>
            <person name="Pisabarro A."/>
            <person name="Eastwood D.C."/>
            <person name="Martin F."/>
            <person name="Cullen D."/>
            <person name="Grigoriev I.V."/>
            <person name="Hibbett D.S."/>
        </authorList>
    </citation>
    <scope>NUCLEOTIDE SEQUENCE</scope>
    <source>
        <strain evidence="6">FP-58527</strain>
    </source>
</reference>
<dbReference type="InParanoid" id="S8DJR9"/>
<dbReference type="GO" id="GO:0016740">
    <property type="term" value="F:transferase activity"/>
    <property type="evidence" value="ECO:0007669"/>
    <property type="project" value="UniProtKB-KW"/>
</dbReference>
<dbReference type="Gene3D" id="3.40.50.150">
    <property type="entry name" value="Vaccinia Virus protein VP39"/>
    <property type="match status" value="1"/>
</dbReference>
<dbReference type="AlphaFoldDB" id="S8DJR9"/>
<dbReference type="InterPro" id="IPR051654">
    <property type="entry name" value="Meroterpenoid_MTases"/>
</dbReference>
<evidence type="ECO:0000256" key="1">
    <source>
        <dbReference type="ARBA" id="ARBA00005179"/>
    </source>
</evidence>
<dbReference type="EMBL" id="KE504256">
    <property type="protein sequence ID" value="EPS93801.1"/>
    <property type="molecule type" value="Genomic_DNA"/>
</dbReference>
<organism evidence="5 6">
    <name type="scientific">Fomitopsis schrenkii</name>
    <name type="common">Brown rot fungus</name>
    <dbReference type="NCBI Taxonomy" id="2126942"/>
    <lineage>
        <taxon>Eukaryota</taxon>
        <taxon>Fungi</taxon>
        <taxon>Dikarya</taxon>
        <taxon>Basidiomycota</taxon>
        <taxon>Agaricomycotina</taxon>
        <taxon>Agaricomycetes</taxon>
        <taxon>Polyporales</taxon>
        <taxon>Fomitopsis</taxon>
    </lineage>
</organism>
<dbReference type="Proteomes" id="UP000015241">
    <property type="component" value="Unassembled WGS sequence"/>
</dbReference>
<evidence type="ECO:0008006" key="7">
    <source>
        <dbReference type="Google" id="ProtNLM"/>
    </source>
</evidence>
<dbReference type="OrthoDB" id="2094832at2759"/>
<dbReference type="PANTHER" id="PTHR35897:SF1">
    <property type="entry name" value="METHYLTRANSFERASE AUSD"/>
    <property type="match status" value="1"/>
</dbReference>
<gene>
    <name evidence="5" type="ORF">FOMPIDRAFT_1135483</name>
</gene>
<dbReference type="InterPro" id="IPR029063">
    <property type="entry name" value="SAM-dependent_MTases_sf"/>
</dbReference>
<evidence type="ECO:0000313" key="6">
    <source>
        <dbReference type="Proteomes" id="UP000015241"/>
    </source>
</evidence>
<evidence type="ECO:0000256" key="2">
    <source>
        <dbReference type="ARBA" id="ARBA00022679"/>
    </source>
</evidence>
<dbReference type="eggNOG" id="ENOG502S0S9">
    <property type="taxonomic scope" value="Eukaryota"/>
</dbReference>
<dbReference type="STRING" id="743788.S8DJR9"/>
<sequence length="303" mass="33578">MSDEKEQARHLLDETYSALDEEARTFLEARVGIEDEAQLKEHILEVQLSAWTVHKYGCIQNFSFLQLRISRLPGFEQLQKLGRERTDALFLDIGCCFGVDIRKAVASGFPVENVIASDLYGAFWDLGLKLFNDTPDTFPVPFLAGDAFSPDFLAPSPPFYSPPSTLRPSASTLREAGTLTPLLGHLSAIHASSFFHLFNEAQQAALARKLAALLSPEPGSVIFGRHGGRSKKGLRREVPVGLWRTEPMWCHDVETWTALWDGEVFEKGTVKVEAVFMKGHSRQHGVGEDGGVPGALVWSITRL</sequence>
<dbReference type="HOGENOM" id="CLU_051542_1_1_1"/>
<keyword evidence="6" id="KW-1185">Reference proteome</keyword>
<protein>
    <recommendedName>
        <fullName evidence="7">Methyltransferase domain-containing protein</fullName>
    </recommendedName>
</protein>
<evidence type="ECO:0000256" key="4">
    <source>
        <dbReference type="ARBA" id="ARBA00038314"/>
    </source>
</evidence>
<proteinExistence type="inferred from homology"/>
<comment type="similarity">
    <text evidence="4">Belongs to the class I-like SAM-binding methyltransferase superfamily.</text>
</comment>
<dbReference type="SUPFAM" id="SSF53335">
    <property type="entry name" value="S-adenosyl-L-methionine-dependent methyltransferases"/>
    <property type="match status" value="1"/>
</dbReference>
<keyword evidence="2" id="KW-0808">Transferase</keyword>
<dbReference type="PANTHER" id="PTHR35897">
    <property type="entry name" value="METHYLTRANSFERASE AUSD"/>
    <property type="match status" value="1"/>
</dbReference>
<evidence type="ECO:0000313" key="5">
    <source>
        <dbReference type="EMBL" id="EPS93801.1"/>
    </source>
</evidence>
<name>S8DJR9_FOMSC</name>
<keyword evidence="3" id="KW-0949">S-adenosyl-L-methionine</keyword>